<gene>
    <name evidence="1" type="ORF">CCACVL1_02832</name>
</gene>
<comment type="caution">
    <text evidence="1">The sequence shown here is derived from an EMBL/GenBank/DDBJ whole genome shotgun (WGS) entry which is preliminary data.</text>
</comment>
<accession>A0A1R3K5J8</accession>
<dbReference type="EMBL" id="AWWV01006255">
    <property type="protein sequence ID" value="OMP02326.1"/>
    <property type="molecule type" value="Genomic_DNA"/>
</dbReference>
<organism evidence="1 2">
    <name type="scientific">Corchorus capsularis</name>
    <name type="common">Jute</name>
    <dbReference type="NCBI Taxonomy" id="210143"/>
    <lineage>
        <taxon>Eukaryota</taxon>
        <taxon>Viridiplantae</taxon>
        <taxon>Streptophyta</taxon>
        <taxon>Embryophyta</taxon>
        <taxon>Tracheophyta</taxon>
        <taxon>Spermatophyta</taxon>
        <taxon>Magnoliopsida</taxon>
        <taxon>eudicotyledons</taxon>
        <taxon>Gunneridae</taxon>
        <taxon>Pentapetalae</taxon>
        <taxon>rosids</taxon>
        <taxon>malvids</taxon>
        <taxon>Malvales</taxon>
        <taxon>Malvaceae</taxon>
        <taxon>Grewioideae</taxon>
        <taxon>Apeibeae</taxon>
        <taxon>Corchorus</taxon>
    </lineage>
</organism>
<dbReference type="AlphaFoldDB" id="A0A1R3K5J8"/>
<sequence length="463" mass="52212">MIIDISMVSMHLHASFQPMHILSILSMLVFKSMISPLGRYKGDVLCDVLPMQACHVLLGRPFQFDNKVHHDGETNRYCFMCGKKPISLIPLSLQEALKDEIKVKDDFAKLDAEFRIKEKSKSEPKIDDCFDDKTTLVEKSVLDVICDDTKPNLSVVCDDTKSVLDANCDENKSVLVDHSIENNFVLVDHSIENNSVLVDHNIENRTVLGEKKEISKEVVKECMLATESEIKSALQDNSALILLLFRNTLMGTNNLAGDIQSNIMSLLSDFVEIGVVLMQGEKPVAYFCEKIPSGLPSIREVEHHPYGVRYEFNESFPYVVQYNQDLRTNLLQGGGNDAPKAYHGRNDAPRTYYGLEDKHGEHGKDDQGLQGGVDKLKGEDGIAIHQEDAIKMLFDPLKMPLGLMTRARAKRFKDALMGLVRTHLDDMKTIQVQLKSFDDDLSKKTPTNYKFITLFAIDSKWPD</sequence>
<dbReference type="PANTHER" id="PTHR35046">
    <property type="entry name" value="ZINC KNUCKLE (CCHC-TYPE) FAMILY PROTEIN"/>
    <property type="match status" value="1"/>
</dbReference>
<proteinExistence type="predicted"/>
<keyword evidence="2" id="KW-1185">Reference proteome</keyword>
<reference evidence="1 2" key="1">
    <citation type="submission" date="2013-09" db="EMBL/GenBank/DDBJ databases">
        <title>Corchorus capsularis genome sequencing.</title>
        <authorList>
            <person name="Alam M."/>
            <person name="Haque M.S."/>
            <person name="Islam M.S."/>
            <person name="Emdad E.M."/>
            <person name="Islam M.M."/>
            <person name="Ahmed B."/>
            <person name="Halim A."/>
            <person name="Hossen Q.M.M."/>
            <person name="Hossain M.Z."/>
            <person name="Ahmed R."/>
            <person name="Khan M.M."/>
            <person name="Islam R."/>
            <person name="Rashid M.M."/>
            <person name="Khan S.A."/>
            <person name="Rahman M.S."/>
            <person name="Alam M."/>
        </authorList>
    </citation>
    <scope>NUCLEOTIDE SEQUENCE [LARGE SCALE GENOMIC DNA]</scope>
    <source>
        <strain evidence="2">cv. CVL-1</strain>
        <tissue evidence="1">Whole seedling</tissue>
    </source>
</reference>
<dbReference type="Proteomes" id="UP000188268">
    <property type="component" value="Unassembled WGS sequence"/>
</dbReference>
<dbReference type="PANTHER" id="PTHR35046:SF9">
    <property type="entry name" value="RNA-DIRECTED DNA POLYMERASE"/>
    <property type="match status" value="1"/>
</dbReference>
<evidence type="ECO:0000313" key="1">
    <source>
        <dbReference type="EMBL" id="OMP02326.1"/>
    </source>
</evidence>
<dbReference type="Gramene" id="OMP02326">
    <property type="protein sequence ID" value="OMP02326"/>
    <property type="gene ID" value="CCACVL1_02832"/>
</dbReference>
<dbReference type="OrthoDB" id="912587at2759"/>
<name>A0A1R3K5J8_COCAP</name>
<evidence type="ECO:0000313" key="2">
    <source>
        <dbReference type="Proteomes" id="UP000188268"/>
    </source>
</evidence>
<protein>
    <submittedName>
        <fullName evidence="1">Uncharacterized protein</fullName>
    </submittedName>
</protein>